<evidence type="ECO:0000313" key="1">
    <source>
        <dbReference type="EMBL" id="KAI3362955.1"/>
    </source>
</evidence>
<comment type="caution">
    <text evidence="1">The sequence shown here is derived from an EMBL/GenBank/DDBJ whole genome shotgun (WGS) entry which is preliminary data.</text>
</comment>
<keyword evidence="2" id="KW-1185">Reference proteome</keyword>
<organism evidence="1 2">
    <name type="scientific">Scortum barcoo</name>
    <name type="common">barcoo grunter</name>
    <dbReference type="NCBI Taxonomy" id="214431"/>
    <lineage>
        <taxon>Eukaryota</taxon>
        <taxon>Metazoa</taxon>
        <taxon>Chordata</taxon>
        <taxon>Craniata</taxon>
        <taxon>Vertebrata</taxon>
        <taxon>Euteleostomi</taxon>
        <taxon>Actinopterygii</taxon>
        <taxon>Neopterygii</taxon>
        <taxon>Teleostei</taxon>
        <taxon>Neoteleostei</taxon>
        <taxon>Acanthomorphata</taxon>
        <taxon>Eupercaria</taxon>
        <taxon>Centrarchiformes</taxon>
        <taxon>Terapontoidei</taxon>
        <taxon>Terapontidae</taxon>
        <taxon>Scortum</taxon>
    </lineage>
</organism>
<dbReference type="Proteomes" id="UP000831701">
    <property type="component" value="Chromosome 14"/>
</dbReference>
<accession>A0ACB8W5L6</accession>
<reference evidence="1" key="1">
    <citation type="submission" date="2022-04" db="EMBL/GenBank/DDBJ databases">
        <title>Jade perch genome.</title>
        <authorList>
            <person name="Chao B."/>
        </authorList>
    </citation>
    <scope>NUCLEOTIDE SEQUENCE</scope>
    <source>
        <strain evidence="1">CB-2022</strain>
    </source>
</reference>
<evidence type="ECO:0000313" key="2">
    <source>
        <dbReference type="Proteomes" id="UP000831701"/>
    </source>
</evidence>
<name>A0ACB8W5L6_9TELE</name>
<sequence>MINAEPTANTGLDEAEEDAGGTNDQCRTYCQHLAWMKQRKSQYPPQNQTLLWLTTPPPLIPSDEDPVIIKVQEEPMINAEPTANTGLDEAEEESVPTSEPDSAVVTTPPPLIPIDEPPVITKVQDELIITEQPVKVDESLRTTT</sequence>
<gene>
    <name evidence="1" type="ORF">L3Q82_011632</name>
</gene>
<feature type="non-terminal residue" evidence="1">
    <location>
        <position position="144"/>
    </location>
</feature>
<dbReference type="EMBL" id="CM041544">
    <property type="protein sequence ID" value="KAI3362955.1"/>
    <property type="molecule type" value="Genomic_DNA"/>
</dbReference>
<proteinExistence type="predicted"/>
<protein>
    <submittedName>
        <fullName evidence="1">Uncharacterized protein</fullName>
    </submittedName>
</protein>